<evidence type="ECO:0000313" key="2">
    <source>
        <dbReference type="EMBL" id="PKU64710.1"/>
    </source>
</evidence>
<keyword evidence="3" id="KW-1185">Reference proteome</keyword>
<accession>A0A2I0VMS5</accession>
<reference evidence="2 3" key="1">
    <citation type="journal article" date="2016" name="Sci. Rep.">
        <title>The Dendrobium catenatum Lindl. genome sequence provides insights into polysaccharide synthase, floral development and adaptive evolution.</title>
        <authorList>
            <person name="Zhang G.Q."/>
            <person name="Xu Q."/>
            <person name="Bian C."/>
            <person name="Tsai W.C."/>
            <person name="Yeh C.M."/>
            <person name="Liu K.W."/>
            <person name="Yoshida K."/>
            <person name="Zhang L.S."/>
            <person name="Chang S.B."/>
            <person name="Chen F."/>
            <person name="Shi Y."/>
            <person name="Su Y.Y."/>
            <person name="Zhang Y.Q."/>
            <person name="Chen L.J."/>
            <person name="Yin Y."/>
            <person name="Lin M."/>
            <person name="Huang H."/>
            <person name="Deng H."/>
            <person name="Wang Z.W."/>
            <person name="Zhu S.L."/>
            <person name="Zhao X."/>
            <person name="Deng C."/>
            <person name="Niu S.C."/>
            <person name="Huang J."/>
            <person name="Wang M."/>
            <person name="Liu G.H."/>
            <person name="Yang H.J."/>
            <person name="Xiao X.J."/>
            <person name="Hsiao Y.Y."/>
            <person name="Wu W.L."/>
            <person name="Chen Y.Y."/>
            <person name="Mitsuda N."/>
            <person name="Ohme-Takagi M."/>
            <person name="Luo Y.B."/>
            <person name="Van de Peer Y."/>
            <person name="Liu Z.J."/>
        </authorList>
    </citation>
    <scope>NUCLEOTIDE SEQUENCE [LARGE SCALE GENOMIC DNA]</scope>
    <source>
        <tissue evidence="2">The whole plant</tissue>
    </source>
</reference>
<evidence type="ECO:0000313" key="3">
    <source>
        <dbReference type="Proteomes" id="UP000233837"/>
    </source>
</evidence>
<feature type="compositionally biased region" description="Basic and acidic residues" evidence="1">
    <location>
        <begin position="16"/>
        <end position="78"/>
    </location>
</feature>
<protein>
    <submittedName>
        <fullName evidence="2">Uncharacterized protein</fullName>
    </submittedName>
</protein>
<organism evidence="2 3">
    <name type="scientific">Dendrobium catenatum</name>
    <dbReference type="NCBI Taxonomy" id="906689"/>
    <lineage>
        <taxon>Eukaryota</taxon>
        <taxon>Viridiplantae</taxon>
        <taxon>Streptophyta</taxon>
        <taxon>Embryophyta</taxon>
        <taxon>Tracheophyta</taxon>
        <taxon>Spermatophyta</taxon>
        <taxon>Magnoliopsida</taxon>
        <taxon>Liliopsida</taxon>
        <taxon>Asparagales</taxon>
        <taxon>Orchidaceae</taxon>
        <taxon>Epidendroideae</taxon>
        <taxon>Malaxideae</taxon>
        <taxon>Dendrobiinae</taxon>
        <taxon>Dendrobium</taxon>
    </lineage>
</organism>
<proteinExistence type="predicted"/>
<dbReference type="AlphaFoldDB" id="A0A2I0VMS5"/>
<sequence length="78" mass="9074">MLKKMLESQTKILPSEGREGIDRQGDGKNPEPIRQRGDQEVETRKGEERIPLLEPIPKEESSRGYEERHKEVGQERMC</sequence>
<reference evidence="2 3" key="2">
    <citation type="journal article" date="2017" name="Nature">
        <title>The Apostasia genome and the evolution of orchids.</title>
        <authorList>
            <person name="Zhang G.Q."/>
            <person name="Liu K.W."/>
            <person name="Li Z."/>
            <person name="Lohaus R."/>
            <person name="Hsiao Y.Y."/>
            <person name="Niu S.C."/>
            <person name="Wang J.Y."/>
            <person name="Lin Y.C."/>
            <person name="Xu Q."/>
            <person name="Chen L.J."/>
            <person name="Yoshida K."/>
            <person name="Fujiwara S."/>
            <person name="Wang Z.W."/>
            <person name="Zhang Y.Q."/>
            <person name="Mitsuda N."/>
            <person name="Wang M."/>
            <person name="Liu G.H."/>
            <person name="Pecoraro L."/>
            <person name="Huang H.X."/>
            <person name="Xiao X.J."/>
            <person name="Lin M."/>
            <person name="Wu X.Y."/>
            <person name="Wu W.L."/>
            <person name="Chen Y.Y."/>
            <person name="Chang S.B."/>
            <person name="Sakamoto S."/>
            <person name="Ohme-Takagi M."/>
            <person name="Yagi M."/>
            <person name="Zeng S.J."/>
            <person name="Shen C.Y."/>
            <person name="Yeh C.M."/>
            <person name="Luo Y.B."/>
            <person name="Tsai W.C."/>
            <person name="Van de Peer Y."/>
            <person name="Liu Z.J."/>
        </authorList>
    </citation>
    <scope>NUCLEOTIDE SEQUENCE [LARGE SCALE GENOMIC DNA]</scope>
    <source>
        <tissue evidence="2">The whole plant</tissue>
    </source>
</reference>
<feature type="region of interest" description="Disordered" evidence="1">
    <location>
        <begin position="1"/>
        <end position="78"/>
    </location>
</feature>
<dbReference type="Proteomes" id="UP000233837">
    <property type="component" value="Unassembled WGS sequence"/>
</dbReference>
<name>A0A2I0VMS5_9ASPA</name>
<evidence type="ECO:0000256" key="1">
    <source>
        <dbReference type="SAM" id="MobiDB-lite"/>
    </source>
</evidence>
<gene>
    <name evidence="2" type="ORF">MA16_Dca017652</name>
</gene>
<dbReference type="EMBL" id="KZ503400">
    <property type="protein sequence ID" value="PKU64710.1"/>
    <property type="molecule type" value="Genomic_DNA"/>
</dbReference>